<reference evidence="5" key="1">
    <citation type="submission" date="2025-08" db="UniProtKB">
        <authorList>
            <consortium name="RefSeq"/>
        </authorList>
    </citation>
    <scope>IDENTIFICATION</scope>
    <source>
        <tissue evidence="5">Blood</tissue>
    </source>
</reference>
<dbReference type="KEGG" id="bbis:104986160"/>
<proteinExistence type="predicted"/>
<protein>
    <submittedName>
        <fullName evidence="5">Aldose reductase-like</fullName>
    </submittedName>
</protein>
<dbReference type="Proteomes" id="UP000515208">
    <property type="component" value="Unplaced"/>
</dbReference>
<dbReference type="InterPro" id="IPR036812">
    <property type="entry name" value="NAD(P)_OxRdtase_dom_sf"/>
</dbReference>
<evidence type="ECO:0000259" key="3">
    <source>
        <dbReference type="Pfam" id="PF00248"/>
    </source>
</evidence>
<evidence type="ECO:0000313" key="4">
    <source>
        <dbReference type="Proteomes" id="UP000515208"/>
    </source>
</evidence>
<evidence type="ECO:0000313" key="5">
    <source>
        <dbReference type="RefSeq" id="XP_010834918.1"/>
    </source>
</evidence>
<dbReference type="Pfam" id="PF00248">
    <property type="entry name" value="Aldo_ket_red"/>
    <property type="match status" value="1"/>
</dbReference>
<accession>A0A6P3GU45</accession>
<dbReference type="AlphaFoldDB" id="A0A6P3GU45"/>
<evidence type="ECO:0000256" key="1">
    <source>
        <dbReference type="ARBA" id="ARBA00022857"/>
    </source>
</evidence>
<name>A0A6P3GU45_BISBB</name>
<dbReference type="Gene3D" id="3.20.20.100">
    <property type="entry name" value="NADP-dependent oxidoreductase domain"/>
    <property type="match status" value="1"/>
</dbReference>
<dbReference type="InterPro" id="IPR023210">
    <property type="entry name" value="NADP_OxRdtase_dom"/>
</dbReference>
<dbReference type="GO" id="GO:0016491">
    <property type="term" value="F:oxidoreductase activity"/>
    <property type="evidence" value="ECO:0007669"/>
    <property type="project" value="UniProtKB-KW"/>
</dbReference>
<dbReference type="SUPFAM" id="SSF51430">
    <property type="entry name" value="NAD(P)-linked oxidoreductase"/>
    <property type="match status" value="1"/>
</dbReference>
<keyword evidence="2" id="KW-0560">Oxidoreductase</keyword>
<dbReference type="RefSeq" id="XP_010834918.1">
    <property type="nucleotide sequence ID" value="XM_010836616.1"/>
</dbReference>
<evidence type="ECO:0000256" key="2">
    <source>
        <dbReference type="ARBA" id="ARBA00023002"/>
    </source>
</evidence>
<gene>
    <name evidence="5" type="primary">LOC104986160</name>
</gene>
<sequence>MITKQASSAHSPEYDSWVPGDFKNQEFGAAVPGEELYPKDENGKLIPDSVDLCRTWEALEKCKDAGLTKSIRVSNFNHKQLENTLNKPRLKYKPVCNQGEPEPARFLGGPGSLCHCQKVQANPSSGCPSLPDTTWCCGSGQELQEEADQRERTVVLVTLSIHSLKNIDSQLSLRLFKNFLHHFCTWWRQRHQLPFLPHNFSFLQKSLEDRDSGSCISLEQKMLITGRKSVHGTFKGQKVCSCMCNEPLQLLFSSSSELSETDTIFLANSK</sequence>
<keyword evidence="1" id="KW-0521">NADP</keyword>
<dbReference type="PANTHER" id="PTHR11732">
    <property type="entry name" value="ALDO/KETO REDUCTASE"/>
    <property type="match status" value="1"/>
</dbReference>
<dbReference type="GeneID" id="104986160"/>
<feature type="domain" description="NADP-dependent oxidoreductase" evidence="3">
    <location>
        <begin position="49"/>
        <end position="103"/>
    </location>
</feature>
<dbReference type="InterPro" id="IPR020471">
    <property type="entry name" value="AKR"/>
</dbReference>
<organism evidence="4 5">
    <name type="scientific">Bison bison bison</name>
    <name type="common">North American plains bison</name>
    <dbReference type="NCBI Taxonomy" id="43346"/>
    <lineage>
        <taxon>Eukaryota</taxon>
        <taxon>Metazoa</taxon>
        <taxon>Chordata</taxon>
        <taxon>Craniata</taxon>
        <taxon>Vertebrata</taxon>
        <taxon>Euteleostomi</taxon>
        <taxon>Mammalia</taxon>
        <taxon>Eutheria</taxon>
        <taxon>Laurasiatheria</taxon>
        <taxon>Artiodactyla</taxon>
        <taxon>Ruminantia</taxon>
        <taxon>Pecora</taxon>
        <taxon>Bovidae</taxon>
        <taxon>Bovinae</taxon>
        <taxon>Bison</taxon>
    </lineage>
</organism>
<keyword evidence="4" id="KW-1185">Reference proteome</keyword>